<dbReference type="GO" id="GO:1990116">
    <property type="term" value="P:ribosome-associated ubiquitin-dependent protein catabolic process"/>
    <property type="evidence" value="ECO:0007669"/>
    <property type="project" value="UniProtKB-UniRule"/>
</dbReference>
<dbReference type="Pfam" id="PF23009">
    <property type="entry name" value="UBC_like"/>
    <property type="match status" value="1"/>
</dbReference>
<evidence type="ECO:0000256" key="8">
    <source>
        <dbReference type="ARBA" id="ARBA00022679"/>
    </source>
</evidence>
<evidence type="ECO:0000256" key="1">
    <source>
        <dbReference type="ARBA" id="ARBA00000900"/>
    </source>
</evidence>
<feature type="region of interest" description="Disordered" evidence="17">
    <location>
        <begin position="1"/>
        <end position="23"/>
    </location>
</feature>
<accession>B4KZC8</accession>
<dbReference type="PANTHER" id="PTHR12389:SF0">
    <property type="entry name" value="E3 UBIQUITIN-PROTEIN LIGASE LISTERIN"/>
    <property type="match status" value="1"/>
</dbReference>
<reference evidence="19 20" key="1">
    <citation type="journal article" date="2007" name="Nature">
        <title>Evolution of genes and genomes on the Drosophila phylogeny.</title>
        <authorList>
            <consortium name="Drosophila 12 Genomes Consortium"/>
            <person name="Clark A.G."/>
            <person name="Eisen M.B."/>
            <person name="Smith D.R."/>
            <person name="Bergman C.M."/>
            <person name="Oliver B."/>
            <person name="Markow T.A."/>
            <person name="Kaufman T.C."/>
            <person name="Kellis M."/>
            <person name="Gelbart W."/>
            <person name="Iyer V.N."/>
            <person name="Pollard D.A."/>
            <person name="Sackton T.B."/>
            <person name="Larracuente A.M."/>
            <person name="Singh N.D."/>
            <person name="Abad J.P."/>
            <person name="Abt D.N."/>
            <person name="Adryan B."/>
            <person name="Aguade M."/>
            <person name="Akashi H."/>
            <person name="Anderson W.W."/>
            <person name="Aquadro C.F."/>
            <person name="Ardell D.H."/>
            <person name="Arguello R."/>
            <person name="Artieri C.G."/>
            <person name="Barbash D.A."/>
            <person name="Barker D."/>
            <person name="Barsanti P."/>
            <person name="Batterham P."/>
            <person name="Batzoglou S."/>
            <person name="Begun D."/>
            <person name="Bhutkar A."/>
            <person name="Blanco E."/>
            <person name="Bosak S.A."/>
            <person name="Bradley R.K."/>
            <person name="Brand A.D."/>
            <person name="Brent M.R."/>
            <person name="Brooks A.N."/>
            <person name="Brown R.H."/>
            <person name="Butlin R.K."/>
            <person name="Caggese C."/>
            <person name="Calvi B.R."/>
            <person name="Bernardo de Carvalho A."/>
            <person name="Caspi A."/>
            <person name="Castrezana S."/>
            <person name="Celniker S.E."/>
            <person name="Chang J.L."/>
            <person name="Chapple C."/>
            <person name="Chatterji S."/>
            <person name="Chinwalla A."/>
            <person name="Civetta A."/>
            <person name="Clifton S.W."/>
            <person name="Comeron J.M."/>
            <person name="Costello J.C."/>
            <person name="Coyne J.A."/>
            <person name="Daub J."/>
            <person name="David R.G."/>
            <person name="Delcher A.L."/>
            <person name="Delehaunty K."/>
            <person name="Do C.B."/>
            <person name="Ebling H."/>
            <person name="Edwards K."/>
            <person name="Eickbush T."/>
            <person name="Evans J.D."/>
            <person name="Filipski A."/>
            <person name="Findeiss S."/>
            <person name="Freyhult E."/>
            <person name="Fulton L."/>
            <person name="Fulton R."/>
            <person name="Garcia A.C."/>
            <person name="Gardiner A."/>
            <person name="Garfield D.A."/>
            <person name="Garvin B.E."/>
            <person name="Gibson G."/>
            <person name="Gilbert D."/>
            <person name="Gnerre S."/>
            <person name="Godfrey J."/>
            <person name="Good R."/>
            <person name="Gotea V."/>
            <person name="Gravely B."/>
            <person name="Greenberg A.J."/>
            <person name="Griffiths-Jones S."/>
            <person name="Gross S."/>
            <person name="Guigo R."/>
            <person name="Gustafson E.A."/>
            <person name="Haerty W."/>
            <person name="Hahn M.W."/>
            <person name="Halligan D.L."/>
            <person name="Halpern A.L."/>
            <person name="Halter G.M."/>
            <person name="Han M.V."/>
            <person name="Heger A."/>
            <person name="Hillier L."/>
            <person name="Hinrichs A.S."/>
            <person name="Holmes I."/>
            <person name="Hoskins R.A."/>
            <person name="Hubisz M.J."/>
            <person name="Hultmark D."/>
            <person name="Huntley M.A."/>
            <person name="Jaffe D.B."/>
            <person name="Jagadeeshan S."/>
            <person name="Jeck W.R."/>
            <person name="Johnson J."/>
            <person name="Jones C.D."/>
            <person name="Jordan W.C."/>
            <person name="Karpen G.H."/>
            <person name="Kataoka E."/>
            <person name="Keightley P.D."/>
            <person name="Kheradpour P."/>
            <person name="Kirkness E.F."/>
            <person name="Koerich L.B."/>
            <person name="Kristiansen K."/>
            <person name="Kudrna D."/>
            <person name="Kulathinal R.J."/>
            <person name="Kumar S."/>
            <person name="Kwok R."/>
            <person name="Lander E."/>
            <person name="Langley C.H."/>
            <person name="Lapoint R."/>
            <person name="Lazzaro B.P."/>
            <person name="Lee S.J."/>
            <person name="Levesque L."/>
            <person name="Li R."/>
            <person name="Lin C.F."/>
            <person name="Lin M.F."/>
            <person name="Lindblad-Toh K."/>
            <person name="Llopart A."/>
            <person name="Long M."/>
            <person name="Low L."/>
            <person name="Lozovsky E."/>
            <person name="Lu J."/>
            <person name="Luo M."/>
            <person name="Machado C.A."/>
            <person name="Makalowski W."/>
            <person name="Marzo M."/>
            <person name="Matsuda M."/>
            <person name="Matzkin L."/>
            <person name="McAllister B."/>
            <person name="McBride C.S."/>
            <person name="McKernan B."/>
            <person name="McKernan K."/>
            <person name="Mendez-Lago M."/>
            <person name="Minx P."/>
            <person name="Mollenhauer M.U."/>
            <person name="Montooth K."/>
            <person name="Mount S.M."/>
            <person name="Mu X."/>
            <person name="Myers E."/>
            <person name="Negre B."/>
            <person name="Newfeld S."/>
            <person name="Nielsen R."/>
            <person name="Noor M.A."/>
            <person name="O'Grady P."/>
            <person name="Pachter L."/>
            <person name="Papaceit M."/>
            <person name="Parisi M.J."/>
            <person name="Parisi M."/>
            <person name="Parts L."/>
            <person name="Pedersen J.S."/>
            <person name="Pesole G."/>
            <person name="Phillippy A.M."/>
            <person name="Ponting C.P."/>
            <person name="Pop M."/>
            <person name="Porcelli D."/>
            <person name="Powell J.R."/>
            <person name="Prohaska S."/>
            <person name="Pruitt K."/>
            <person name="Puig M."/>
            <person name="Quesneville H."/>
            <person name="Ram K.R."/>
            <person name="Rand D."/>
            <person name="Rasmussen M.D."/>
            <person name="Reed L.K."/>
            <person name="Reenan R."/>
            <person name="Reily A."/>
            <person name="Remington K.A."/>
            <person name="Rieger T.T."/>
            <person name="Ritchie M.G."/>
            <person name="Robin C."/>
            <person name="Rogers Y.H."/>
            <person name="Rohde C."/>
            <person name="Rozas J."/>
            <person name="Rubenfield M.J."/>
            <person name="Ruiz A."/>
            <person name="Russo S."/>
            <person name="Salzberg S.L."/>
            <person name="Sanchez-Gracia A."/>
            <person name="Saranga D.J."/>
            <person name="Sato H."/>
            <person name="Schaeffer S.W."/>
            <person name="Schatz M.C."/>
            <person name="Schlenke T."/>
            <person name="Schwartz R."/>
            <person name="Segarra C."/>
            <person name="Singh R.S."/>
            <person name="Sirot L."/>
            <person name="Sirota M."/>
            <person name="Sisneros N.B."/>
            <person name="Smith C.D."/>
            <person name="Smith T.F."/>
            <person name="Spieth J."/>
            <person name="Stage D.E."/>
            <person name="Stark A."/>
            <person name="Stephan W."/>
            <person name="Strausberg R.L."/>
            <person name="Strempel S."/>
            <person name="Sturgill D."/>
            <person name="Sutton G."/>
            <person name="Sutton G.G."/>
            <person name="Tao W."/>
            <person name="Teichmann S."/>
            <person name="Tobari Y.N."/>
            <person name="Tomimura Y."/>
            <person name="Tsolas J.M."/>
            <person name="Valente V.L."/>
            <person name="Venter E."/>
            <person name="Venter J.C."/>
            <person name="Vicario S."/>
            <person name="Vieira F.G."/>
            <person name="Vilella A.J."/>
            <person name="Villasante A."/>
            <person name="Walenz B."/>
            <person name="Wang J."/>
            <person name="Wasserman M."/>
            <person name="Watts T."/>
            <person name="Wilson D."/>
            <person name="Wilson R.K."/>
            <person name="Wing R.A."/>
            <person name="Wolfner M.F."/>
            <person name="Wong A."/>
            <person name="Wong G.K."/>
            <person name="Wu C.I."/>
            <person name="Wu G."/>
            <person name="Yamamoto D."/>
            <person name="Yang H.P."/>
            <person name="Yang S.P."/>
            <person name="Yorke J.A."/>
            <person name="Yoshida K."/>
            <person name="Zdobnov E."/>
            <person name="Zhang P."/>
            <person name="Zhang Y."/>
            <person name="Zimin A.V."/>
            <person name="Baldwin J."/>
            <person name="Abdouelleil A."/>
            <person name="Abdulkadir J."/>
            <person name="Abebe A."/>
            <person name="Abera B."/>
            <person name="Abreu J."/>
            <person name="Acer S.C."/>
            <person name="Aftuck L."/>
            <person name="Alexander A."/>
            <person name="An P."/>
            <person name="Anderson E."/>
            <person name="Anderson S."/>
            <person name="Arachi H."/>
            <person name="Azer M."/>
            <person name="Bachantsang P."/>
            <person name="Barry A."/>
            <person name="Bayul T."/>
            <person name="Berlin A."/>
            <person name="Bessette D."/>
            <person name="Bloom T."/>
            <person name="Blye J."/>
            <person name="Boguslavskiy L."/>
            <person name="Bonnet C."/>
            <person name="Boukhgalter B."/>
            <person name="Bourzgui I."/>
            <person name="Brown A."/>
            <person name="Cahill P."/>
            <person name="Channer S."/>
            <person name="Cheshatsang Y."/>
            <person name="Chuda L."/>
            <person name="Citroen M."/>
            <person name="Collymore A."/>
            <person name="Cooke P."/>
            <person name="Costello M."/>
            <person name="D'Aco K."/>
            <person name="Daza R."/>
            <person name="De Haan G."/>
            <person name="DeGray S."/>
            <person name="DeMaso C."/>
            <person name="Dhargay N."/>
            <person name="Dooley K."/>
            <person name="Dooley E."/>
            <person name="Doricent M."/>
            <person name="Dorje P."/>
            <person name="Dorjee K."/>
            <person name="Dupes A."/>
            <person name="Elong R."/>
            <person name="Falk J."/>
            <person name="Farina A."/>
            <person name="Faro S."/>
            <person name="Ferguson D."/>
            <person name="Fisher S."/>
            <person name="Foley C.D."/>
            <person name="Franke A."/>
            <person name="Friedrich D."/>
            <person name="Gadbois L."/>
            <person name="Gearin G."/>
            <person name="Gearin C.R."/>
            <person name="Giannoukos G."/>
            <person name="Goode T."/>
            <person name="Graham J."/>
            <person name="Grandbois E."/>
            <person name="Grewal S."/>
            <person name="Gyaltsen K."/>
            <person name="Hafez N."/>
            <person name="Hagos B."/>
            <person name="Hall J."/>
            <person name="Henson C."/>
            <person name="Hollinger A."/>
            <person name="Honan T."/>
            <person name="Huard M.D."/>
            <person name="Hughes L."/>
            <person name="Hurhula B."/>
            <person name="Husby M.E."/>
            <person name="Kamat A."/>
            <person name="Kanga B."/>
            <person name="Kashin S."/>
            <person name="Khazanovich D."/>
            <person name="Kisner P."/>
            <person name="Lance K."/>
            <person name="Lara M."/>
            <person name="Lee W."/>
            <person name="Lennon N."/>
            <person name="Letendre F."/>
            <person name="LeVine R."/>
            <person name="Lipovsky A."/>
            <person name="Liu X."/>
            <person name="Liu J."/>
            <person name="Liu S."/>
            <person name="Lokyitsang T."/>
            <person name="Lokyitsang Y."/>
            <person name="Lubonja R."/>
            <person name="Lui A."/>
            <person name="MacDonald P."/>
            <person name="Magnisalis V."/>
            <person name="Maru K."/>
            <person name="Matthews C."/>
            <person name="McCusker W."/>
            <person name="McDonough S."/>
            <person name="Mehta T."/>
            <person name="Meldrim J."/>
            <person name="Meneus L."/>
            <person name="Mihai O."/>
            <person name="Mihalev A."/>
            <person name="Mihova T."/>
            <person name="Mittelman R."/>
            <person name="Mlenga V."/>
            <person name="Montmayeur A."/>
            <person name="Mulrain L."/>
            <person name="Navidi A."/>
            <person name="Naylor J."/>
            <person name="Negash T."/>
            <person name="Nguyen T."/>
            <person name="Nguyen N."/>
            <person name="Nicol R."/>
            <person name="Norbu C."/>
            <person name="Norbu N."/>
            <person name="Novod N."/>
            <person name="O'Neill B."/>
            <person name="Osman S."/>
            <person name="Markiewicz E."/>
            <person name="Oyono O.L."/>
            <person name="Patti C."/>
            <person name="Phunkhang P."/>
            <person name="Pierre F."/>
            <person name="Priest M."/>
            <person name="Raghuraman S."/>
            <person name="Rege F."/>
            <person name="Reyes R."/>
            <person name="Rise C."/>
            <person name="Rogov P."/>
            <person name="Ross K."/>
            <person name="Ryan E."/>
            <person name="Settipalli S."/>
            <person name="Shea T."/>
            <person name="Sherpa N."/>
            <person name="Shi L."/>
            <person name="Shih D."/>
            <person name="Sparrow T."/>
            <person name="Spaulding J."/>
            <person name="Stalker J."/>
            <person name="Stange-Thomann N."/>
            <person name="Stavropoulos S."/>
            <person name="Stone C."/>
            <person name="Strader C."/>
            <person name="Tesfaye S."/>
            <person name="Thomson T."/>
            <person name="Thoulutsang Y."/>
            <person name="Thoulutsang D."/>
            <person name="Topham K."/>
            <person name="Topping I."/>
            <person name="Tsamla T."/>
            <person name="Vassiliev H."/>
            <person name="Vo A."/>
            <person name="Wangchuk T."/>
            <person name="Wangdi T."/>
            <person name="Weiand M."/>
            <person name="Wilkinson J."/>
            <person name="Wilson A."/>
            <person name="Yadav S."/>
            <person name="Young G."/>
            <person name="Yu Q."/>
            <person name="Zembek L."/>
            <person name="Zhong D."/>
            <person name="Zimmer A."/>
            <person name="Zwirko Z."/>
            <person name="Jaffe D.B."/>
            <person name="Alvarez P."/>
            <person name="Brockman W."/>
            <person name="Butler J."/>
            <person name="Chin C."/>
            <person name="Gnerre S."/>
            <person name="Grabherr M."/>
            <person name="Kleber M."/>
            <person name="Mauceli E."/>
            <person name="MacCallum I."/>
        </authorList>
    </citation>
    <scope>NUCLEOTIDE SEQUENCE [LARGE SCALE GENOMIC DNA]</scope>
    <source>
        <strain evidence="20">Tucson 15081-1352.22</strain>
    </source>
</reference>
<dbReference type="FunFam" id="3.30.40.10:FF:000038">
    <property type="entry name" value="E3 ubiquitin-protein ligase listerin"/>
    <property type="match status" value="1"/>
</dbReference>
<comment type="subcellular location">
    <subcellularLocation>
        <location evidence="2">Cytoplasm</location>
        <location evidence="2">Cytosol</location>
    </subcellularLocation>
</comment>
<dbReference type="InterPro" id="IPR054477">
    <property type="entry name" value="LTN1_E3_ligase_6th"/>
</dbReference>
<comment type="function">
    <text evidence="16">E3 ubiquitin-protein ligase. Component of the ribosome quality control complex (RQC), a ribosome-associated complex that mediates ubiquitination and extraction of incompletely synthesized nascent chains for proteasomal degradation.</text>
</comment>
<evidence type="ECO:0000256" key="15">
    <source>
        <dbReference type="PROSITE-ProRule" id="PRU00175"/>
    </source>
</evidence>
<keyword evidence="9 16" id="KW-0479">Metal-binding</keyword>
<dbReference type="Gene3D" id="1.25.10.10">
    <property type="entry name" value="Leucine-rich Repeat Variant"/>
    <property type="match status" value="1"/>
</dbReference>
<evidence type="ECO:0000256" key="12">
    <source>
        <dbReference type="ARBA" id="ARBA00022786"/>
    </source>
</evidence>
<dbReference type="PANTHER" id="PTHR12389">
    <property type="entry name" value="ZINC FINGER PROTEIN 294"/>
    <property type="match status" value="1"/>
</dbReference>
<sequence length="1748" mass="199577">MGGKTKQAPRVKNNAKPSSSSRTAELLGTTTPIFVGFSAQADGNLVPFAPGFASAEQMPETFDANISPQTQIILRKLSKKDPLTKKKALQELHELISESNLDALKNILPLWPKFYHNLANDVEHAVREQTQTVQQLLVSKCKRAMAPYLKQLVPVWLASRYDSYAPAASIARNSFRETFARSGEVCLHCESEIIEYCVRNLTFHTPSTLSIGKSLKPEEAEQKYQRVVIGSLKVLAYFIEQTAQTAQEKLKEGLVTLLAHQKFWTFAKHKLPAIKAAWFDCIYHVLQCAQLLEVLTPQKSQLTTTSFQLIDDADPLVAPHVWGCVLLLQSNYTDWYSPLNIRKALLPKLSSLLRNAFNGNAQAICPNLLPFLSKITAESLQDLDLYEFYQRFFDDLKSAAVNPHEPPLCKQEISIIHNAYFECLRFMLQQINNNAQRTPEIEDFGYGLLEHQILEPIGNLLHSESIHVKYFFQHTSALVAFWDRECNSNADKSACSLYVQLLSKFWTRIFELVTQDLAAEDVNEQLLSHVLLLVQDLHVANPSLETQSVKFAEADEEATAAEPTSQQSTPTKKAHDAAAFIQKELKQLVVKLVRICLDKASNSSNSARFIRQVRTLTKMFADADFYKSLTEEGELRATLDKFVSILEQLNGDTCESVVDIVFEILSMLDPGPRFEYIGDTLLKIQQQRVQNLLLHRLLSYPLCTEPAVRQMLVSSETCEVITRIAKEVVLDNDRDKLNLLHKCFFQTDTGDILINAATVDNILLAMCEPLNKIAENDMVEVCGSFIAQIMPVICSKVNSSLAVRQQVFLKLFKFSLEQKVSDYLSEDTLWEITTCWQDALSSKDIEINDELLHSCARIVEELVTNAEHDANSLQDMAETMAKFIICSTENIEDETQRLSRIDETLVALLTSELKTNELVLQFEHNSVYLETVHRSLSAGIPFSSAGFDEAKVIPLVKRATLNFTTICKLVCRVESPQMTEVSNEGEDELTEDYCDPNANLLKQWSECLIAEMLQCMHVASAADAWLDLAENVDDASEDLVLYLSEQVCSFLGNVSELVEIIQERLQQEALQENNAIIYRLLGYLINTAHYKSFEENATIVLHEDLAEQFLSKGAINAYVLMMQHLLPKLAQNSLNWSSTIMRTEPKDVWSKAAVFRSVILNNFESDRNMQTDRNYVAAVVQYITYIGDQQSSTKELFHHNVELLNQPYEAVIGTVEIIKLLEEVIRRFPYELTIKNWDTIRIGLGSWVLTVSKSIANYKDPKTSFFIVAVFKLFSKLSDFVQFEKEKSSTQMLTNMIEEWESLFAREVNVVLFKSYYKLTHETDVEPEFRACYRALLNRIIPALELMDYRYIYEFCKAPNSSLSLDHLCNFLLKQLHSCQHSVRMNAVHALRQLTPQFVADDIELNDKQSDNIEAASSTISKWHFLNRFEDYLNRYDALIRKYLLEFNFKVTELEDLEPIDRHDAFSYLLIWDCIINCCAKSPVALRSVYTSWLNENHYEENFLHFLFRAMPVDILKNHSAKVHSNGVFKELTWIELQNPRLSVERYACHLYTEVLRKLPAVVRKWWNTSQSRQKNFVDNLTSNYVSSLICTEELKAIVNRKEKHENMQVTVHTSTREVLAVYAIDEARMELVITLAPNYPLGAVKVECGKQIGGRANSRNVGMQLTIFLTHQNGTINDGLTMWKNNLDKKFEGVEECYVCYTVIHQDTCQLPKLTCKTCKKKFHGPCLYKWFTTSSKSTCPICRNVF</sequence>
<keyword evidence="8 16" id="KW-0808">Transferase</keyword>
<dbReference type="eggNOG" id="KOG0803">
    <property type="taxonomic scope" value="Eukaryota"/>
</dbReference>
<evidence type="ECO:0000259" key="18">
    <source>
        <dbReference type="PROSITE" id="PS50089"/>
    </source>
</evidence>
<name>B4KZC8_DROMO</name>
<evidence type="ECO:0000256" key="14">
    <source>
        <dbReference type="ARBA" id="ARBA00032366"/>
    </source>
</evidence>
<dbReference type="GO" id="GO:0008270">
    <property type="term" value="F:zinc ion binding"/>
    <property type="evidence" value="ECO:0007669"/>
    <property type="project" value="UniProtKB-KW"/>
</dbReference>
<dbReference type="GO" id="GO:0016567">
    <property type="term" value="P:protein ubiquitination"/>
    <property type="evidence" value="ECO:0007669"/>
    <property type="project" value="UniProtKB-UniPathway"/>
</dbReference>
<dbReference type="EC" id="2.3.2.27" evidence="5 16"/>
<evidence type="ECO:0000256" key="10">
    <source>
        <dbReference type="ARBA" id="ARBA00022737"/>
    </source>
</evidence>
<evidence type="ECO:0000256" key="11">
    <source>
        <dbReference type="ARBA" id="ARBA00022771"/>
    </source>
</evidence>
<keyword evidence="13 16" id="KW-0862">Zinc</keyword>
<evidence type="ECO:0000256" key="4">
    <source>
        <dbReference type="ARBA" id="ARBA00007997"/>
    </source>
</evidence>
<keyword evidence="7" id="KW-0963">Cytoplasm</keyword>
<evidence type="ECO:0000256" key="17">
    <source>
        <dbReference type="SAM" id="MobiDB-lite"/>
    </source>
</evidence>
<dbReference type="KEGG" id="dmo:Dmoj_GI13517"/>
<keyword evidence="10" id="KW-0677">Repeat</keyword>
<dbReference type="Pfam" id="PF22958">
    <property type="entry name" value="Ltn1_1st"/>
    <property type="match status" value="1"/>
</dbReference>
<dbReference type="GO" id="GO:1990112">
    <property type="term" value="C:RQC complex"/>
    <property type="evidence" value="ECO:0007669"/>
    <property type="project" value="UniProtKB-UniRule"/>
</dbReference>
<comment type="pathway">
    <text evidence="3 16">Protein modification; protein ubiquitination.</text>
</comment>
<dbReference type="SUPFAM" id="SSF48371">
    <property type="entry name" value="ARM repeat"/>
    <property type="match status" value="1"/>
</dbReference>
<dbReference type="InterPro" id="IPR039795">
    <property type="entry name" value="LTN1/Rkr1"/>
</dbReference>
<dbReference type="GO" id="GO:0005829">
    <property type="term" value="C:cytosol"/>
    <property type="evidence" value="ECO:0007669"/>
    <property type="project" value="UniProtKB-SubCell"/>
</dbReference>
<protein>
    <recommendedName>
        <fullName evidence="6 16">E3 ubiquitin-protein ligase listerin</fullName>
        <ecNumber evidence="5 16">2.3.2.27</ecNumber>
    </recommendedName>
    <alternativeName>
        <fullName evidence="14 16">RING-type E3 ubiquitin transferase listerin</fullName>
    </alternativeName>
</protein>
<evidence type="ECO:0000256" key="3">
    <source>
        <dbReference type="ARBA" id="ARBA00004906"/>
    </source>
</evidence>
<dbReference type="GO" id="GO:0072344">
    <property type="term" value="P:rescue of stalled ribosome"/>
    <property type="evidence" value="ECO:0007669"/>
    <property type="project" value="UniProtKB-UniRule"/>
</dbReference>
<evidence type="ECO:0000256" key="5">
    <source>
        <dbReference type="ARBA" id="ARBA00012483"/>
    </source>
</evidence>
<keyword evidence="11 15" id="KW-0863">Zinc-finger</keyword>
<evidence type="ECO:0000256" key="9">
    <source>
        <dbReference type="ARBA" id="ARBA00022723"/>
    </source>
</evidence>
<organism evidence="19 20">
    <name type="scientific">Drosophila mojavensis</name>
    <name type="common">Fruit fly</name>
    <dbReference type="NCBI Taxonomy" id="7230"/>
    <lineage>
        <taxon>Eukaryota</taxon>
        <taxon>Metazoa</taxon>
        <taxon>Ecdysozoa</taxon>
        <taxon>Arthropoda</taxon>
        <taxon>Hexapoda</taxon>
        <taxon>Insecta</taxon>
        <taxon>Pterygota</taxon>
        <taxon>Neoptera</taxon>
        <taxon>Endopterygota</taxon>
        <taxon>Diptera</taxon>
        <taxon>Brachycera</taxon>
        <taxon>Muscomorpha</taxon>
        <taxon>Ephydroidea</taxon>
        <taxon>Drosophilidae</taxon>
        <taxon>Drosophila</taxon>
    </lineage>
</organism>
<dbReference type="Proteomes" id="UP000009192">
    <property type="component" value="Unassembled WGS sequence"/>
</dbReference>
<evidence type="ECO:0000256" key="6">
    <source>
        <dbReference type="ARBA" id="ARBA00017157"/>
    </source>
</evidence>
<dbReference type="EMBL" id="CH933809">
    <property type="protein sequence ID" value="EDW18954.1"/>
    <property type="molecule type" value="Genomic_DNA"/>
</dbReference>
<comment type="subunit">
    <text evidence="16">Component of the ribosome quality control complex (RQC).</text>
</comment>
<dbReference type="PhylomeDB" id="B4KZC8"/>
<dbReference type="Gene3D" id="3.30.40.10">
    <property type="entry name" value="Zinc/RING finger domain, C3HC4 (zinc finger)"/>
    <property type="match status" value="1"/>
</dbReference>
<dbReference type="GO" id="GO:0043023">
    <property type="term" value="F:ribosomal large subunit binding"/>
    <property type="evidence" value="ECO:0007669"/>
    <property type="project" value="TreeGrafter"/>
</dbReference>
<keyword evidence="20" id="KW-1185">Reference proteome</keyword>
<evidence type="ECO:0000313" key="19">
    <source>
        <dbReference type="EMBL" id="EDW18954.1"/>
    </source>
</evidence>
<dbReference type="Pfam" id="PF22999">
    <property type="entry name" value="LTN1_E3_ligase_6th"/>
    <property type="match status" value="1"/>
</dbReference>
<keyword evidence="12 16" id="KW-0833">Ubl conjugation pathway</keyword>
<gene>
    <name evidence="19" type="primary">Dmoj\GI13517</name>
    <name evidence="19" type="ORF">Dmoj_GI13517</name>
</gene>
<dbReference type="InterPro" id="IPR054476">
    <property type="entry name" value="Ltn1_N"/>
</dbReference>
<dbReference type="SMR" id="B4KZC8"/>
<dbReference type="InterPro" id="IPR016024">
    <property type="entry name" value="ARM-type_fold"/>
</dbReference>
<dbReference type="InterPro" id="IPR001841">
    <property type="entry name" value="Znf_RING"/>
</dbReference>
<evidence type="ECO:0000313" key="20">
    <source>
        <dbReference type="Proteomes" id="UP000009192"/>
    </source>
</evidence>
<dbReference type="OMA" id="IYGSHWE"/>
<comment type="similarity">
    <text evidence="4 16">Belongs to the LTN1 family.</text>
</comment>
<dbReference type="OrthoDB" id="6108at2759"/>
<dbReference type="HOGENOM" id="CLU_002412_0_0_1"/>
<dbReference type="InParanoid" id="B4KZC8"/>
<evidence type="ECO:0000256" key="16">
    <source>
        <dbReference type="RuleBase" id="RU367090"/>
    </source>
</evidence>
<evidence type="ECO:0000256" key="13">
    <source>
        <dbReference type="ARBA" id="ARBA00022833"/>
    </source>
</evidence>
<dbReference type="SUPFAM" id="SSF57850">
    <property type="entry name" value="RING/U-box"/>
    <property type="match status" value="1"/>
</dbReference>
<feature type="domain" description="RING-type" evidence="18">
    <location>
        <begin position="1698"/>
        <end position="1745"/>
    </location>
</feature>
<dbReference type="InterPro" id="IPR011989">
    <property type="entry name" value="ARM-like"/>
</dbReference>
<dbReference type="FunCoup" id="B4KZC8">
    <property type="interactions" value="2057"/>
</dbReference>
<comment type="catalytic activity">
    <reaction evidence="1 16">
        <text>S-ubiquitinyl-[E2 ubiquitin-conjugating enzyme]-L-cysteine + [acceptor protein]-L-lysine = [E2 ubiquitin-conjugating enzyme]-L-cysteine + N(6)-ubiquitinyl-[acceptor protein]-L-lysine.</text>
        <dbReference type="EC" id="2.3.2.27"/>
    </reaction>
</comment>
<evidence type="ECO:0000256" key="7">
    <source>
        <dbReference type="ARBA" id="ARBA00022490"/>
    </source>
</evidence>
<dbReference type="InterPro" id="IPR054478">
    <property type="entry name" value="LTN1_UBC"/>
</dbReference>
<proteinExistence type="inferred from homology"/>
<dbReference type="InterPro" id="IPR013083">
    <property type="entry name" value="Znf_RING/FYVE/PHD"/>
</dbReference>
<dbReference type="GO" id="GO:0061630">
    <property type="term" value="F:ubiquitin protein ligase activity"/>
    <property type="evidence" value="ECO:0007669"/>
    <property type="project" value="UniProtKB-UniRule"/>
</dbReference>
<dbReference type="UniPathway" id="UPA00143"/>
<dbReference type="PROSITE" id="PS50089">
    <property type="entry name" value="ZF_RING_2"/>
    <property type="match status" value="1"/>
</dbReference>
<evidence type="ECO:0000256" key="2">
    <source>
        <dbReference type="ARBA" id="ARBA00004514"/>
    </source>
</evidence>